<comment type="similarity">
    <text evidence="1">Belongs to the short-chain dehydrogenases/reductases (SDR) family.</text>
</comment>
<dbReference type="RefSeq" id="WP_369787889.1">
    <property type="nucleotide sequence ID" value="NZ_CP165628.1"/>
</dbReference>
<evidence type="ECO:0000313" key="3">
    <source>
        <dbReference type="EMBL" id="XDU70329.1"/>
    </source>
</evidence>
<dbReference type="CDD" id="cd05233">
    <property type="entry name" value="SDR_c"/>
    <property type="match status" value="1"/>
</dbReference>
<dbReference type="EMBL" id="CP165628">
    <property type="protein sequence ID" value="XDU70329.1"/>
    <property type="molecule type" value="Genomic_DNA"/>
</dbReference>
<dbReference type="PRINTS" id="PR00081">
    <property type="entry name" value="GDHRDH"/>
</dbReference>
<dbReference type="GO" id="GO:0016491">
    <property type="term" value="F:oxidoreductase activity"/>
    <property type="evidence" value="ECO:0007669"/>
    <property type="project" value="UniProtKB-KW"/>
</dbReference>
<organism evidence="3">
    <name type="scientific">Rouxiella sp. WC2420</name>
    <dbReference type="NCBI Taxonomy" id="3234145"/>
    <lineage>
        <taxon>Bacteria</taxon>
        <taxon>Pseudomonadati</taxon>
        <taxon>Pseudomonadota</taxon>
        <taxon>Gammaproteobacteria</taxon>
        <taxon>Enterobacterales</taxon>
        <taxon>Yersiniaceae</taxon>
        <taxon>Rouxiella</taxon>
    </lineage>
</organism>
<dbReference type="NCBIfam" id="NF009383">
    <property type="entry name" value="PRK12742.1"/>
    <property type="match status" value="1"/>
</dbReference>
<dbReference type="InterPro" id="IPR002347">
    <property type="entry name" value="SDR_fam"/>
</dbReference>
<dbReference type="PRINTS" id="PR00080">
    <property type="entry name" value="SDRFAMILY"/>
</dbReference>
<dbReference type="Pfam" id="PF13561">
    <property type="entry name" value="adh_short_C2"/>
    <property type="match status" value="1"/>
</dbReference>
<dbReference type="InterPro" id="IPR036291">
    <property type="entry name" value="NAD(P)-bd_dom_sf"/>
</dbReference>
<proteinExistence type="inferred from homology"/>
<dbReference type="PANTHER" id="PTHR43639">
    <property type="entry name" value="OXIDOREDUCTASE, SHORT-CHAIN DEHYDROGENASE/REDUCTASE FAMILY (AFU_ORTHOLOGUE AFUA_5G02870)"/>
    <property type="match status" value="1"/>
</dbReference>
<dbReference type="Gene3D" id="3.40.50.720">
    <property type="entry name" value="NAD(P)-binding Rossmann-like Domain"/>
    <property type="match status" value="1"/>
</dbReference>
<accession>A0AB39VKW8</accession>
<sequence length="237" mass="24810">MNTQNKRKVFIMGGSRGVGAAIVKKFAEQGDDVVFSYVNSHSAAETLAQQTGSTALQLDSADRNAIASQISKLGNLDVLIVNAGVLSAGDPLTLNADEIEKLFQINIHAPYFAAVEAARQMSNDGRIVFIGSTNADRMPMQGLSAYATSKSALQGMVKGLARDFGPRGITVNVVQPGPTDTDMNPADGPLNELMHSFMAIKRHAHGDEVAAMVSWVASAEAAMVTGSALTIDGGFGA</sequence>
<name>A0AB39VKW8_9GAMM</name>
<evidence type="ECO:0000256" key="2">
    <source>
        <dbReference type="ARBA" id="ARBA00023002"/>
    </source>
</evidence>
<gene>
    <name evidence="3" type="primary">bdcA</name>
    <name evidence="3" type="ORF">AB3G37_12055</name>
</gene>
<dbReference type="SUPFAM" id="SSF51735">
    <property type="entry name" value="NAD(P)-binding Rossmann-fold domains"/>
    <property type="match status" value="1"/>
</dbReference>
<dbReference type="PANTHER" id="PTHR43639:SF1">
    <property type="entry name" value="SHORT-CHAIN DEHYDROGENASE_REDUCTASE FAMILY PROTEIN"/>
    <property type="match status" value="1"/>
</dbReference>
<keyword evidence="2" id="KW-0560">Oxidoreductase</keyword>
<protein>
    <submittedName>
        <fullName evidence="3">SDR family oxidoreductase</fullName>
    </submittedName>
</protein>
<evidence type="ECO:0000256" key="1">
    <source>
        <dbReference type="ARBA" id="ARBA00006484"/>
    </source>
</evidence>
<reference evidence="3" key="1">
    <citation type="submission" date="2024-07" db="EMBL/GenBank/DDBJ databases">
        <authorList>
            <person name="Biller S.J."/>
        </authorList>
    </citation>
    <scope>NUCLEOTIDE SEQUENCE</scope>
    <source>
        <strain evidence="3">WC2420</strain>
    </source>
</reference>
<dbReference type="AlphaFoldDB" id="A0AB39VKW8"/>